<sequence length="119" mass="12586">MSPRSTAARLAVVAAAAALSALAVGTPAHAASGDNDADEAYGTYQGRVTARTGLLLRDSPTRGGRVLRSEPYGAIVSIFCKTAGDRVDGNNRWYLLTDGTWAWGSARYIDNIGKAPRWC</sequence>
<protein>
    <submittedName>
        <fullName evidence="2">SH3 domain-containing protein</fullName>
    </submittedName>
</protein>
<proteinExistence type="predicted"/>
<keyword evidence="1" id="KW-0732">Signal</keyword>
<dbReference type="AlphaFoldDB" id="A0A7W2HKK6"/>
<feature type="signal peptide" evidence="1">
    <location>
        <begin position="1"/>
        <end position="30"/>
    </location>
</feature>
<evidence type="ECO:0000313" key="2">
    <source>
        <dbReference type="EMBL" id="MBA4866999.1"/>
    </source>
</evidence>
<organism evidence="2 3">
    <name type="scientific">Streptomyces himalayensis subsp. aureolus</name>
    <dbReference type="NCBI Taxonomy" id="2758039"/>
    <lineage>
        <taxon>Bacteria</taxon>
        <taxon>Bacillati</taxon>
        <taxon>Actinomycetota</taxon>
        <taxon>Actinomycetes</taxon>
        <taxon>Kitasatosporales</taxon>
        <taxon>Streptomycetaceae</taxon>
        <taxon>Streptomyces</taxon>
        <taxon>Streptomyces himalayensis</taxon>
    </lineage>
</organism>
<feature type="chain" id="PRO_5030509636" evidence="1">
    <location>
        <begin position="31"/>
        <end position="119"/>
    </location>
</feature>
<dbReference type="RefSeq" id="WP_181868335.1">
    <property type="nucleotide sequence ID" value="NZ_JACEQY010000084.1"/>
</dbReference>
<evidence type="ECO:0000256" key="1">
    <source>
        <dbReference type="SAM" id="SignalP"/>
    </source>
</evidence>
<comment type="caution">
    <text evidence="2">The sequence shown here is derived from an EMBL/GenBank/DDBJ whole genome shotgun (WGS) entry which is preliminary data.</text>
</comment>
<dbReference type="EMBL" id="JACEQY010000084">
    <property type="protein sequence ID" value="MBA4866999.1"/>
    <property type="molecule type" value="Genomic_DNA"/>
</dbReference>
<dbReference type="Proteomes" id="UP000586976">
    <property type="component" value="Unassembled WGS sequence"/>
</dbReference>
<name>A0A7W2HKK6_9ACTN</name>
<keyword evidence="3" id="KW-1185">Reference proteome</keyword>
<reference evidence="2 3" key="1">
    <citation type="submission" date="2020-07" db="EMBL/GenBank/DDBJ databases">
        <title>Streptomyces isolated from Indian soil.</title>
        <authorList>
            <person name="Mandal S."/>
            <person name="Maiti P.K."/>
        </authorList>
    </citation>
    <scope>NUCLEOTIDE SEQUENCE [LARGE SCALE GENOMIC DNA]</scope>
    <source>
        <strain evidence="2 3">PSKA54</strain>
    </source>
</reference>
<dbReference type="Gene3D" id="2.30.30.40">
    <property type="entry name" value="SH3 Domains"/>
    <property type="match status" value="1"/>
</dbReference>
<gene>
    <name evidence="2" type="ORF">H1V43_38045</name>
</gene>
<evidence type="ECO:0000313" key="3">
    <source>
        <dbReference type="Proteomes" id="UP000586976"/>
    </source>
</evidence>
<accession>A0A7W2HKK6</accession>